<dbReference type="AlphaFoldDB" id="A0A1G1KQR0"/>
<keyword evidence="1 4" id="KW-0489">Methyltransferase</keyword>
<keyword evidence="3 4" id="KW-0949">S-adenosyl-L-methionine</keyword>
<evidence type="ECO:0000256" key="3">
    <source>
        <dbReference type="ARBA" id="ARBA00022691"/>
    </source>
</evidence>
<proteinExistence type="inferred from homology"/>
<feature type="binding site" evidence="4">
    <location>
        <position position="223"/>
    </location>
    <ligand>
        <name>S-adenosyl-L-methionine</name>
        <dbReference type="ChEBI" id="CHEBI:59789"/>
    </ligand>
</feature>
<sequence length="394" mass="44477">MNSLKAGTEIILTVQDLSFGDGIGRIEGQVCFIEGALPNEKVRAVVTDVKRKFIRAKLAEILEVSPHREIPPCPYIKECGGCQYQHLSYEQELFWKEKQVKSGLERIGKVMSENFDPIMPSPKFYGYRNSITLHQGETHGRRAWGFFKKDNVSIVKIEQCLLADESLNGQIGNIPTEPDYRDLTSLTLRCDGEGNVYDDSDNTLFQVRIDSEKLWVSSQGFFQVNLPVAGKIIERIKSWIEIGLNDELYDLHAGIGTLGLLCGQYAKMVYASEINPLSIPALEKNFTEKRGEKYALQPEAAEDAVKKWFTDSTEGRRVVILNPPRAGLSPFLSGFLAKNLTLDLIIYISCDIGRWARDINLILSQGNYRLIHVAPFDMFPRTKHIEVASCLVRK</sequence>
<organism evidence="6 7">
    <name type="scientific">Candidatus Danuiimicrobium aquiferis</name>
    <dbReference type="NCBI Taxonomy" id="1801832"/>
    <lineage>
        <taxon>Bacteria</taxon>
        <taxon>Pseudomonadati</taxon>
        <taxon>Candidatus Omnitrophota</taxon>
        <taxon>Candidatus Danuiimicrobium</taxon>
    </lineage>
</organism>
<dbReference type="Gene3D" id="2.40.50.140">
    <property type="entry name" value="Nucleic acid-binding proteins"/>
    <property type="match status" value="1"/>
</dbReference>
<feature type="domain" description="TRAM" evidence="5">
    <location>
        <begin position="3"/>
        <end position="60"/>
    </location>
</feature>
<keyword evidence="2 4" id="KW-0808">Transferase</keyword>
<protein>
    <recommendedName>
        <fullName evidence="5">TRAM domain-containing protein</fullName>
    </recommendedName>
</protein>
<feature type="binding site" evidence="4">
    <location>
        <position position="273"/>
    </location>
    <ligand>
        <name>S-adenosyl-L-methionine</name>
        <dbReference type="ChEBI" id="CHEBI:59789"/>
    </ligand>
</feature>
<dbReference type="SUPFAM" id="SSF53335">
    <property type="entry name" value="S-adenosyl-L-methionine-dependent methyltransferases"/>
    <property type="match status" value="1"/>
</dbReference>
<dbReference type="Pfam" id="PF01938">
    <property type="entry name" value="TRAM"/>
    <property type="match status" value="1"/>
</dbReference>
<dbReference type="PROSITE" id="PS50926">
    <property type="entry name" value="TRAM"/>
    <property type="match status" value="1"/>
</dbReference>
<comment type="similarity">
    <text evidence="4">Belongs to the class I-like SAM-binding methyltransferase superfamily. RNA M5U methyltransferase family.</text>
</comment>
<evidence type="ECO:0000313" key="7">
    <source>
        <dbReference type="Proteomes" id="UP000178187"/>
    </source>
</evidence>
<dbReference type="FunFam" id="2.40.50.140:FF:000097">
    <property type="entry name" value="23S rRNA (uracil(1939)-C(5))-methyltransferase RlmD"/>
    <property type="match status" value="1"/>
</dbReference>
<evidence type="ECO:0000256" key="1">
    <source>
        <dbReference type="ARBA" id="ARBA00022603"/>
    </source>
</evidence>
<dbReference type="Proteomes" id="UP000178187">
    <property type="component" value="Unassembled WGS sequence"/>
</dbReference>
<dbReference type="Pfam" id="PF05958">
    <property type="entry name" value="tRNA_U5-meth_tr"/>
    <property type="match status" value="1"/>
</dbReference>
<dbReference type="InterPro" id="IPR010280">
    <property type="entry name" value="U5_MeTrfase_fam"/>
</dbReference>
<dbReference type="SUPFAM" id="SSF50249">
    <property type="entry name" value="Nucleic acid-binding proteins"/>
    <property type="match status" value="1"/>
</dbReference>
<dbReference type="PANTHER" id="PTHR11061">
    <property type="entry name" value="RNA M5U METHYLTRANSFERASE"/>
    <property type="match status" value="1"/>
</dbReference>
<dbReference type="PROSITE" id="PS51687">
    <property type="entry name" value="SAM_MT_RNA_M5U"/>
    <property type="match status" value="1"/>
</dbReference>
<dbReference type="PANTHER" id="PTHR11061:SF30">
    <property type="entry name" value="TRNA (URACIL(54)-C(5))-METHYLTRANSFERASE"/>
    <property type="match status" value="1"/>
</dbReference>
<dbReference type="EMBL" id="MHFR01000068">
    <property type="protein sequence ID" value="OGW95257.1"/>
    <property type="molecule type" value="Genomic_DNA"/>
</dbReference>
<feature type="active site" description="Nucleophile" evidence="4">
    <location>
        <position position="350"/>
    </location>
</feature>
<name>A0A1G1KQR0_9BACT</name>
<dbReference type="GO" id="GO:0070475">
    <property type="term" value="P:rRNA base methylation"/>
    <property type="evidence" value="ECO:0007669"/>
    <property type="project" value="TreeGrafter"/>
</dbReference>
<accession>A0A1G1KQR0</accession>
<comment type="caution">
    <text evidence="4">Lacks conserved residue(s) required for the propagation of feature annotation.</text>
</comment>
<evidence type="ECO:0000313" key="6">
    <source>
        <dbReference type="EMBL" id="OGW95257.1"/>
    </source>
</evidence>
<feature type="binding site" evidence="4">
    <location>
        <position position="322"/>
    </location>
    <ligand>
        <name>S-adenosyl-L-methionine</name>
        <dbReference type="ChEBI" id="CHEBI:59789"/>
    </ligand>
</feature>
<dbReference type="GO" id="GO:0070041">
    <property type="term" value="F:rRNA (uridine-C5-)-methyltransferase activity"/>
    <property type="evidence" value="ECO:0007669"/>
    <property type="project" value="TreeGrafter"/>
</dbReference>
<dbReference type="InterPro" id="IPR012340">
    <property type="entry name" value="NA-bd_OB-fold"/>
</dbReference>
<dbReference type="InterPro" id="IPR029063">
    <property type="entry name" value="SAM-dependent_MTases_sf"/>
</dbReference>
<comment type="caution">
    <text evidence="6">The sequence shown here is derived from an EMBL/GenBank/DDBJ whole genome shotgun (WGS) entry which is preliminary data.</text>
</comment>
<dbReference type="Gene3D" id="3.40.50.150">
    <property type="entry name" value="Vaccinia Virus protein VP39"/>
    <property type="match status" value="2"/>
</dbReference>
<evidence type="ECO:0000256" key="2">
    <source>
        <dbReference type="ARBA" id="ARBA00022679"/>
    </source>
</evidence>
<dbReference type="InterPro" id="IPR002792">
    <property type="entry name" value="TRAM_dom"/>
</dbReference>
<gene>
    <name evidence="6" type="ORF">A3G33_04835</name>
</gene>
<evidence type="ECO:0000259" key="5">
    <source>
        <dbReference type="PROSITE" id="PS50926"/>
    </source>
</evidence>
<evidence type="ECO:0000256" key="4">
    <source>
        <dbReference type="PROSITE-ProRule" id="PRU01024"/>
    </source>
</evidence>
<reference evidence="6 7" key="1">
    <citation type="journal article" date="2016" name="Nat. Commun.">
        <title>Thousands of microbial genomes shed light on interconnected biogeochemical processes in an aquifer system.</title>
        <authorList>
            <person name="Anantharaman K."/>
            <person name="Brown C.T."/>
            <person name="Hug L.A."/>
            <person name="Sharon I."/>
            <person name="Castelle C.J."/>
            <person name="Probst A.J."/>
            <person name="Thomas B.C."/>
            <person name="Singh A."/>
            <person name="Wilkins M.J."/>
            <person name="Karaoz U."/>
            <person name="Brodie E.L."/>
            <person name="Williams K.H."/>
            <person name="Hubbard S.S."/>
            <person name="Banfield J.F."/>
        </authorList>
    </citation>
    <scope>NUCLEOTIDE SEQUENCE [LARGE SCALE GENOMIC DNA]</scope>
</reference>